<evidence type="ECO:0000256" key="4">
    <source>
        <dbReference type="ARBA" id="ARBA00022553"/>
    </source>
</evidence>
<dbReference type="InterPro" id="IPR000014">
    <property type="entry name" value="PAS"/>
</dbReference>
<evidence type="ECO:0000259" key="13">
    <source>
        <dbReference type="PROSITE" id="PS50112"/>
    </source>
</evidence>
<dbReference type="InterPro" id="IPR036097">
    <property type="entry name" value="HisK_dim/P_sf"/>
</dbReference>
<dbReference type="SUPFAM" id="SSF55785">
    <property type="entry name" value="PYP-like sensor domain (PAS domain)"/>
    <property type="match status" value="1"/>
</dbReference>
<evidence type="ECO:0000256" key="2">
    <source>
        <dbReference type="ARBA" id="ARBA00010333"/>
    </source>
</evidence>
<evidence type="ECO:0000256" key="7">
    <source>
        <dbReference type="ARBA" id="ARBA00022741"/>
    </source>
</evidence>
<name>A0A6P1DY75_9GAMM</name>
<dbReference type="Gene3D" id="1.10.287.130">
    <property type="match status" value="1"/>
</dbReference>
<dbReference type="InterPro" id="IPR005467">
    <property type="entry name" value="His_kinase_dom"/>
</dbReference>
<keyword evidence="16" id="KW-1185">Reference proteome</keyword>
<dbReference type="CDD" id="cd00130">
    <property type="entry name" value="PAS"/>
    <property type="match status" value="1"/>
</dbReference>
<dbReference type="InterPro" id="IPR003661">
    <property type="entry name" value="HisK_dim/P_dom"/>
</dbReference>
<dbReference type="EC" id="2.7.13.3" evidence="3"/>
<feature type="coiled-coil region" evidence="11">
    <location>
        <begin position="554"/>
        <end position="581"/>
    </location>
</feature>
<dbReference type="Gene3D" id="3.40.190.10">
    <property type="entry name" value="Periplasmic binding protein-like II"/>
    <property type="match status" value="4"/>
</dbReference>
<evidence type="ECO:0000256" key="5">
    <source>
        <dbReference type="ARBA" id="ARBA00022679"/>
    </source>
</evidence>
<evidence type="ECO:0000256" key="6">
    <source>
        <dbReference type="ARBA" id="ARBA00022729"/>
    </source>
</evidence>
<accession>A0A6P1DY75</accession>
<evidence type="ECO:0000259" key="12">
    <source>
        <dbReference type="PROSITE" id="PS50109"/>
    </source>
</evidence>
<dbReference type="SMART" id="SM00388">
    <property type="entry name" value="HisKA"/>
    <property type="match status" value="1"/>
</dbReference>
<dbReference type="InterPro" id="IPR000700">
    <property type="entry name" value="PAS-assoc_C"/>
</dbReference>
<organism evidence="15 16">
    <name type="scientific">Thiorhodococcus mannitoliphagus</name>
    <dbReference type="NCBI Taxonomy" id="329406"/>
    <lineage>
        <taxon>Bacteria</taxon>
        <taxon>Pseudomonadati</taxon>
        <taxon>Pseudomonadota</taxon>
        <taxon>Gammaproteobacteria</taxon>
        <taxon>Chromatiales</taxon>
        <taxon>Chromatiaceae</taxon>
        <taxon>Thiorhodococcus</taxon>
    </lineage>
</organism>
<feature type="non-terminal residue" evidence="15">
    <location>
        <position position="953"/>
    </location>
</feature>
<keyword evidence="11" id="KW-0175">Coiled coil</keyword>
<dbReference type="InterPro" id="IPR013767">
    <property type="entry name" value="PAS_fold"/>
</dbReference>
<evidence type="ECO:0000313" key="16">
    <source>
        <dbReference type="Proteomes" id="UP000471640"/>
    </source>
</evidence>
<reference evidence="16" key="1">
    <citation type="journal article" date="2020" name="Microbiol. Resour. Announc.">
        <title>Draft Genome Sequences of Thiorhodococcus mannitoliphagus and Thiorhodococcus minor, Purple Sulfur Photosynthetic Bacteria in the Gammaproteobacterial Family Chromatiaceae.</title>
        <authorList>
            <person name="Aviles F.A."/>
            <person name="Meyer T.E."/>
            <person name="Kyndt J.A."/>
        </authorList>
    </citation>
    <scope>NUCLEOTIDE SEQUENCE [LARGE SCALE GENOMIC DNA]</scope>
    <source>
        <strain evidence="16">DSM 18266</strain>
    </source>
</reference>
<evidence type="ECO:0000313" key="15">
    <source>
        <dbReference type="EMBL" id="NEX22033.1"/>
    </source>
</evidence>
<feature type="domain" description="PAC" evidence="14">
    <location>
        <begin position="782"/>
        <end position="834"/>
    </location>
</feature>
<keyword evidence="8" id="KW-0418">Kinase</keyword>
<dbReference type="Pfam" id="PF00512">
    <property type="entry name" value="HisKA"/>
    <property type="match status" value="1"/>
</dbReference>
<evidence type="ECO:0000256" key="3">
    <source>
        <dbReference type="ARBA" id="ARBA00012438"/>
    </source>
</evidence>
<dbReference type="EMBL" id="JAAIJR010000080">
    <property type="protein sequence ID" value="NEX22033.1"/>
    <property type="molecule type" value="Genomic_DNA"/>
</dbReference>
<dbReference type="Pfam" id="PF00497">
    <property type="entry name" value="SBP_bac_3"/>
    <property type="match status" value="2"/>
</dbReference>
<comment type="caution">
    <text evidence="15">The sequence shown here is derived from an EMBL/GenBank/DDBJ whole genome shotgun (WGS) entry which is preliminary data.</text>
</comment>
<dbReference type="GO" id="GO:0000155">
    <property type="term" value="F:phosphorelay sensor kinase activity"/>
    <property type="evidence" value="ECO:0007669"/>
    <property type="project" value="InterPro"/>
</dbReference>
<sequence>MIERCARRLGLRWGLGLFWGLLLLVMSAPIPAQSEAVGPDAADLEWLAEFVRDKGRIRIGAMDNWPPISFVDFYGQPSGIGKDLVDKLNAQLKGQVELVSGPWSQIYQDVLAGKLDAIMDITPTASRREQFEFTAPYLSIPYVIVAPRDAPYLASEADLKGKRLALERGFFDAESLKTLNPEIEIVEYPDSAAALDAVARGDVDAYAGNRAVAAYLLQHEMIANLTIHGRLGIGRSVLAIGVPKGNSRLRDILQKALRAFGEKGMNEILAAWVKQEVDAEARIDLDPAEEQWLQSHPVIRLGLDPAWPPFEFVDNAGRFSGISAGFAEEVSNRLGIEMVPGGQATWHQALEAIKAGDVDVMPMVTPTAERRAFMNFTQPYLSFPAVLVTRRASDYLSGIKDLEGRRVGVVREYVTHEGLLRDYPEVRVAPFDSVGQVLEAIEGGDVDAGLLNLAAASYEMDRLQLRDLKIAAPTEYEFELAMGVRKDWPELLPILDKALATIDDRTRVAIKNRWINLQVELGLEWQQVALWGGSGAALLLGIIGLVTIWNRQLNGRVRAREAELELQAQDLRERIKEQTCLYSMSSLLERTALSLKDLLAEAVALLPPGWQYPDISRARIRYRDIDVSTPGFRPTAWVQQAPILVRGEEAGIIELAYLELCPDRDEGPFLREERTLIDELARQIGRAIERRLDEEDLRAYNARLEKRAELLLESVTEGVFGLDAEGMTSFVNPAGARMLGYRVDELVGKPMHTMVHDRQPDGMPYPLERCPMHRCTQYGEPCSIDDEVMWRKDGSCFQVEYSGVPLISDGKRLGAVVVFRDITQRKQAEQELRIAKDAAEEATRAKSDFLANMSHEIRTPMNAIIGMSHLALQTELDLRQRNYIEKVHRSAESLLGIINDILDFSKIEAGKLDMERIDFRLEDVMDNLANLVGLKAEENGVELMFQIPAELPT</sequence>
<keyword evidence="9" id="KW-0067">ATP-binding</keyword>
<protein>
    <recommendedName>
        <fullName evidence="3">histidine kinase</fullName>
        <ecNumber evidence="3">2.7.13.3</ecNumber>
    </recommendedName>
</protein>
<gene>
    <name evidence="15" type="ORF">G3480_17260</name>
</gene>
<reference evidence="15 16" key="2">
    <citation type="submission" date="2020-02" db="EMBL/GenBank/DDBJ databases">
        <title>Genome sequences of Thiorhodococcus mannitoliphagus and Thiorhodococcus minor, purple sulfur photosynthetic bacteria in the gammaproteobacterial family, Chromatiaceae.</title>
        <authorList>
            <person name="Aviles F.A."/>
            <person name="Meyer T.E."/>
            <person name="Kyndt J.A."/>
        </authorList>
    </citation>
    <scope>NUCLEOTIDE SEQUENCE [LARGE SCALE GENOMIC DNA]</scope>
    <source>
        <strain evidence="15 16">DSM 18266</strain>
    </source>
</reference>
<feature type="domain" description="Histidine kinase" evidence="12">
    <location>
        <begin position="852"/>
        <end position="953"/>
    </location>
</feature>
<proteinExistence type="inferred from homology"/>
<dbReference type="SMART" id="SM00062">
    <property type="entry name" value="PBPb"/>
    <property type="match status" value="2"/>
</dbReference>
<evidence type="ECO:0000259" key="14">
    <source>
        <dbReference type="PROSITE" id="PS50113"/>
    </source>
</evidence>
<evidence type="ECO:0000256" key="1">
    <source>
        <dbReference type="ARBA" id="ARBA00000085"/>
    </source>
</evidence>
<evidence type="ECO:0000256" key="10">
    <source>
        <dbReference type="ARBA" id="ARBA00023012"/>
    </source>
</evidence>
<keyword evidence="10" id="KW-0902">Two-component regulatory system</keyword>
<dbReference type="SUPFAM" id="SSF47384">
    <property type="entry name" value="Homodimeric domain of signal transducing histidine kinase"/>
    <property type="match status" value="1"/>
</dbReference>
<dbReference type="InterPro" id="IPR035965">
    <property type="entry name" value="PAS-like_dom_sf"/>
</dbReference>
<dbReference type="PROSITE" id="PS50113">
    <property type="entry name" value="PAC"/>
    <property type="match status" value="1"/>
</dbReference>
<dbReference type="SUPFAM" id="SSF53850">
    <property type="entry name" value="Periplasmic binding protein-like II"/>
    <property type="match status" value="2"/>
</dbReference>
<dbReference type="NCBIfam" id="TIGR00229">
    <property type="entry name" value="sensory_box"/>
    <property type="match status" value="1"/>
</dbReference>
<dbReference type="GO" id="GO:0005524">
    <property type="term" value="F:ATP binding"/>
    <property type="evidence" value="ECO:0007669"/>
    <property type="project" value="UniProtKB-KW"/>
</dbReference>
<dbReference type="AlphaFoldDB" id="A0A6P1DY75"/>
<keyword evidence="6" id="KW-0732">Signal</keyword>
<dbReference type="CDD" id="cd00082">
    <property type="entry name" value="HisKA"/>
    <property type="match status" value="1"/>
</dbReference>
<keyword evidence="7" id="KW-0547">Nucleotide-binding</keyword>
<evidence type="ECO:0000256" key="11">
    <source>
        <dbReference type="SAM" id="Coils"/>
    </source>
</evidence>
<dbReference type="InterPro" id="IPR001638">
    <property type="entry name" value="Solute-binding_3/MltF_N"/>
</dbReference>
<evidence type="ECO:0000256" key="8">
    <source>
        <dbReference type="ARBA" id="ARBA00022777"/>
    </source>
</evidence>
<evidence type="ECO:0000256" key="9">
    <source>
        <dbReference type="ARBA" id="ARBA00022840"/>
    </source>
</evidence>
<dbReference type="PROSITE" id="PS50112">
    <property type="entry name" value="PAS"/>
    <property type="match status" value="1"/>
</dbReference>
<dbReference type="CDD" id="cd01007">
    <property type="entry name" value="PBP2_BvgS_HisK_like"/>
    <property type="match status" value="2"/>
</dbReference>
<dbReference type="GO" id="GO:0006355">
    <property type="term" value="P:regulation of DNA-templated transcription"/>
    <property type="evidence" value="ECO:0007669"/>
    <property type="project" value="InterPro"/>
</dbReference>
<keyword evidence="4" id="KW-0597">Phosphoprotein</keyword>
<dbReference type="FunFam" id="1.10.287.130:FF:000002">
    <property type="entry name" value="Two-component osmosensing histidine kinase"/>
    <property type="match status" value="1"/>
</dbReference>
<dbReference type="PROSITE" id="PS50109">
    <property type="entry name" value="HIS_KIN"/>
    <property type="match status" value="1"/>
</dbReference>
<keyword evidence="5" id="KW-0808">Transferase</keyword>
<comment type="catalytic activity">
    <reaction evidence="1">
        <text>ATP + protein L-histidine = ADP + protein N-phospho-L-histidine.</text>
        <dbReference type="EC" id="2.7.13.3"/>
    </reaction>
</comment>
<dbReference type="Proteomes" id="UP000471640">
    <property type="component" value="Unassembled WGS sequence"/>
</dbReference>
<dbReference type="SMART" id="SM00091">
    <property type="entry name" value="PAS"/>
    <property type="match status" value="1"/>
</dbReference>
<dbReference type="Gene3D" id="3.30.450.20">
    <property type="entry name" value="PAS domain"/>
    <property type="match status" value="1"/>
</dbReference>
<comment type="similarity">
    <text evidence="2">Belongs to the bacterial solute-binding protein 3 family.</text>
</comment>
<feature type="domain" description="PAS" evidence="13">
    <location>
        <begin position="704"/>
        <end position="756"/>
    </location>
</feature>
<dbReference type="PANTHER" id="PTHR35936">
    <property type="entry name" value="MEMBRANE-BOUND LYTIC MUREIN TRANSGLYCOSYLASE F"/>
    <property type="match status" value="1"/>
</dbReference>
<dbReference type="PANTHER" id="PTHR35936:SF19">
    <property type="entry name" value="AMINO-ACID-BINDING PROTEIN YXEM-RELATED"/>
    <property type="match status" value="1"/>
</dbReference>
<dbReference type="Pfam" id="PF00989">
    <property type="entry name" value="PAS"/>
    <property type="match status" value="1"/>
</dbReference>
<dbReference type="RefSeq" id="WP_164655133.1">
    <property type="nucleotide sequence ID" value="NZ_JAAIJR010000080.1"/>
</dbReference>